<dbReference type="Proteomes" id="UP001576780">
    <property type="component" value="Unassembled WGS sequence"/>
</dbReference>
<name>A0ABV4WM74_9CYAN</name>
<gene>
    <name evidence="1" type="ORF">ACE1CA_16735</name>
</gene>
<protein>
    <recommendedName>
        <fullName evidence="3">DUF5615 domain-containing protein</fullName>
    </recommendedName>
</protein>
<evidence type="ECO:0000313" key="2">
    <source>
        <dbReference type="Proteomes" id="UP001576780"/>
    </source>
</evidence>
<keyword evidence="2" id="KW-1185">Reference proteome</keyword>
<proteinExistence type="predicted"/>
<sequence length="57" mass="6709">MTIKYLLDEHISPIYRTQLVRRNPELIVRIIGDPDAPSKGTLDPEILIWCEKNSLFW</sequence>
<organism evidence="1 2">
    <name type="scientific">Floridaenema evergladense BLCC-F167</name>
    <dbReference type="NCBI Taxonomy" id="3153639"/>
    <lineage>
        <taxon>Bacteria</taxon>
        <taxon>Bacillati</taxon>
        <taxon>Cyanobacteriota</taxon>
        <taxon>Cyanophyceae</taxon>
        <taxon>Oscillatoriophycideae</taxon>
        <taxon>Aerosakkonematales</taxon>
        <taxon>Aerosakkonemataceae</taxon>
        <taxon>Floridanema</taxon>
        <taxon>Floridanema evergladense</taxon>
    </lineage>
</organism>
<comment type="caution">
    <text evidence="1">The sequence shown here is derived from an EMBL/GenBank/DDBJ whole genome shotgun (WGS) entry which is preliminary data.</text>
</comment>
<accession>A0ABV4WM74</accession>
<evidence type="ECO:0000313" key="1">
    <source>
        <dbReference type="EMBL" id="MFB2836181.1"/>
    </source>
</evidence>
<evidence type="ECO:0008006" key="3">
    <source>
        <dbReference type="Google" id="ProtNLM"/>
    </source>
</evidence>
<dbReference type="EMBL" id="JBHFNT010000141">
    <property type="protein sequence ID" value="MFB2836181.1"/>
    <property type="molecule type" value="Genomic_DNA"/>
</dbReference>
<dbReference type="RefSeq" id="WP_413278571.1">
    <property type="nucleotide sequence ID" value="NZ_JBHFNT010000141.1"/>
</dbReference>
<reference evidence="1 2" key="1">
    <citation type="submission" date="2024-09" db="EMBL/GenBank/DDBJ databases">
        <title>Floridaenema gen nov. (Aerosakkonemataceae, Aerosakkonematales ord. nov., Cyanobacteria) from benthic tropical and subtropical fresh waters, with the description of four new species.</title>
        <authorList>
            <person name="Moretto J.A."/>
            <person name="Berthold D.E."/>
            <person name="Lefler F.W."/>
            <person name="Huang I.-S."/>
            <person name="Laughinghouse H. IV."/>
        </authorList>
    </citation>
    <scope>NUCLEOTIDE SEQUENCE [LARGE SCALE GENOMIC DNA]</scope>
    <source>
        <strain evidence="1 2">BLCC-F167</strain>
    </source>
</reference>